<dbReference type="InParanoid" id="V4VTG8"/>
<name>V4VTG8_CITCL</name>
<dbReference type="Proteomes" id="UP000030687">
    <property type="component" value="Unassembled WGS sequence"/>
</dbReference>
<proteinExistence type="inferred from homology"/>
<keyword evidence="4" id="KW-0732">Signal</keyword>
<sequence length="244" mass="26151">MANKMTFLIIIVMALVSSAMPVAILRSQDLVVAVEEMQNANYFSFAMLINMSPNTTTNLGNVTFLMPKDKILSTADMLQESTNDFLLRHSIPSALLFENLERIPSGSLIPSSLPDYMLRISNGGRKRFFLNNVRITSPNLCTAGSSIRCHGIDGVLNNNSSSSSSQRSCSSNSSSGPVVVALPPTASPAQSTVPSFADQAPLIAPQPSYSGTPKQKSAAGYSQRLSCGGIISNFFLVFAMVLIF</sequence>
<evidence type="ECO:0000256" key="4">
    <source>
        <dbReference type="SAM" id="SignalP"/>
    </source>
</evidence>
<organism evidence="6 7">
    <name type="scientific">Citrus clementina</name>
    <name type="common">Clementine</name>
    <name type="synonym">Citrus deliciosa x Citrus sinensis</name>
    <dbReference type="NCBI Taxonomy" id="85681"/>
    <lineage>
        <taxon>Eukaryota</taxon>
        <taxon>Viridiplantae</taxon>
        <taxon>Streptophyta</taxon>
        <taxon>Embryophyta</taxon>
        <taxon>Tracheophyta</taxon>
        <taxon>Spermatophyta</taxon>
        <taxon>Magnoliopsida</taxon>
        <taxon>eudicotyledons</taxon>
        <taxon>Gunneridae</taxon>
        <taxon>Pentapetalae</taxon>
        <taxon>rosids</taxon>
        <taxon>malvids</taxon>
        <taxon>Sapindales</taxon>
        <taxon>Rutaceae</taxon>
        <taxon>Aurantioideae</taxon>
        <taxon>Citrus</taxon>
    </lineage>
</organism>
<dbReference type="PROSITE" id="PS50213">
    <property type="entry name" value="FAS1"/>
    <property type="match status" value="1"/>
</dbReference>
<feature type="chain" id="PRO_5004730892" description="FAS1 domain-containing protein" evidence="4">
    <location>
        <begin position="20"/>
        <end position="244"/>
    </location>
</feature>
<evidence type="ECO:0000256" key="3">
    <source>
        <dbReference type="SAM" id="Phobius"/>
    </source>
</evidence>
<dbReference type="AlphaFoldDB" id="V4VTG8"/>
<dbReference type="InterPro" id="IPR053339">
    <property type="entry name" value="FAS1_domain_protein"/>
</dbReference>
<keyword evidence="3" id="KW-0472">Membrane</keyword>
<dbReference type="STRING" id="85681.V4VTG8"/>
<dbReference type="OMA" id="LMPNNRL"/>
<dbReference type="PANTHER" id="PTHR36069:SF1">
    <property type="entry name" value="EXPRESSED PROTEIN"/>
    <property type="match status" value="1"/>
</dbReference>
<dbReference type="InterPro" id="IPR000782">
    <property type="entry name" value="FAS1_domain"/>
</dbReference>
<keyword evidence="3" id="KW-1133">Transmembrane helix</keyword>
<accession>V4VTG8</accession>
<dbReference type="eggNOG" id="ENOG502RZZA">
    <property type="taxonomic scope" value="Eukaryota"/>
</dbReference>
<dbReference type="InterPro" id="IPR036378">
    <property type="entry name" value="FAS1_dom_sf"/>
</dbReference>
<dbReference type="Gene3D" id="2.30.180.10">
    <property type="entry name" value="FAS1 domain"/>
    <property type="match status" value="1"/>
</dbReference>
<evidence type="ECO:0000313" key="6">
    <source>
        <dbReference type="EMBL" id="ESR56459.1"/>
    </source>
</evidence>
<evidence type="ECO:0000256" key="1">
    <source>
        <dbReference type="ARBA" id="ARBA00007843"/>
    </source>
</evidence>
<dbReference type="SMART" id="SM00554">
    <property type="entry name" value="FAS1"/>
    <property type="match status" value="1"/>
</dbReference>
<dbReference type="OrthoDB" id="1934418at2759"/>
<dbReference type="KEGG" id="cic:CICLE_v10021912mg"/>
<gene>
    <name evidence="6" type="ORF">CICLE_v10021912mg</name>
</gene>
<dbReference type="Gramene" id="ESR56459">
    <property type="protein sequence ID" value="ESR56459"/>
    <property type="gene ID" value="CICLE_v10021912mg"/>
</dbReference>
<dbReference type="EMBL" id="KI536661">
    <property type="protein sequence ID" value="ESR56459.1"/>
    <property type="molecule type" value="Genomic_DNA"/>
</dbReference>
<feature type="domain" description="FAS1" evidence="5">
    <location>
        <begin position="27"/>
        <end position="156"/>
    </location>
</feature>
<keyword evidence="3" id="KW-0812">Transmembrane</keyword>
<evidence type="ECO:0000256" key="2">
    <source>
        <dbReference type="ARBA" id="ARBA00022974"/>
    </source>
</evidence>
<dbReference type="FunCoup" id="V4VTG8">
    <property type="interactions" value="11"/>
</dbReference>
<evidence type="ECO:0000259" key="5">
    <source>
        <dbReference type="PROSITE" id="PS50213"/>
    </source>
</evidence>
<comment type="similarity">
    <text evidence="1">Belongs to the fasciclin-like AGP family.</text>
</comment>
<reference evidence="6 7" key="1">
    <citation type="submission" date="2013-10" db="EMBL/GenBank/DDBJ databases">
        <authorList>
            <consortium name="International Citrus Genome Consortium"/>
            <person name="Jenkins J."/>
            <person name="Schmutz J."/>
            <person name="Prochnik S."/>
            <person name="Rokhsar D."/>
            <person name="Gmitter F."/>
            <person name="Ollitrault P."/>
            <person name="Machado M."/>
            <person name="Talon M."/>
            <person name="Wincker P."/>
            <person name="Jaillon O."/>
            <person name="Morgante M."/>
        </authorList>
    </citation>
    <scope>NUCLEOTIDE SEQUENCE</scope>
    <source>
        <strain evidence="7">cv. Clemenules</strain>
    </source>
</reference>
<evidence type="ECO:0000313" key="7">
    <source>
        <dbReference type="Proteomes" id="UP000030687"/>
    </source>
</evidence>
<feature type="transmembrane region" description="Helical" evidence="3">
    <location>
        <begin position="221"/>
        <end position="243"/>
    </location>
</feature>
<keyword evidence="2" id="KW-0325">Glycoprotein</keyword>
<dbReference type="PANTHER" id="PTHR36069">
    <property type="entry name" value="EXPRESSED PROTEIN-RELATED"/>
    <property type="match status" value="1"/>
</dbReference>
<feature type="signal peptide" evidence="4">
    <location>
        <begin position="1"/>
        <end position="19"/>
    </location>
</feature>
<dbReference type="Pfam" id="PF02469">
    <property type="entry name" value="Fasciclin"/>
    <property type="match status" value="1"/>
</dbReference>
<keyword evidence="2" id="KW-0654">Proteoglycan</keyword>
<protein>
    <recommendedName>
        <fullName evidence="5">FAS1 domain-containing protein</fullName>
    </recommendedName>
</protein>
<dbReference type="SUPFAM" id="SSF82153">
    <property type="entry name" value="FAS1 domain"/>
    <property type="match status" value="1"/>
</dbReference>
<keyword evidence="7" id="KW-1185">Reference proteome</keyword>